<dbReference type="GO" id="GO:0006006">
    <property type="term" value="P:glucose metabolic process"/>
    <property type="evidence" value="ECO:0007669"/>
    <property type="project" value="TreeGrafter"/>
</dbReference>
<evidence type="ECO:0000256" key="1">
    <source>
        <dbReference type="ARBA" id="ARBA00005028"/>
    </source>
</evidence>
<feature type="binding site" evidence="8">
    <location>
        <begin position="78"/>
        <end position="79"/>
    </location>
    <ligand>
        <name>beta-D-galactose</name>
        <dbReference type="ChEBI" id="CHEBI:27667"/>
    </ligand>
</feature>
<keyword evidence="4 5" id="KW-0119">Carbohydrate metabolism</keyword>
<evidence type="ECO:0000256" key="3">
    <source>
        <dbReference type="ARBA" id="ARBA00023235"/>
    </source>
</evidence>
<dbReference type="GO" id="GO:0030246">
    <property type="term" value="F:carbohydrate binding"/>
    <property type="evidence" value="ECO:0007669"/>
    <property type="project" value="InterPro"/>
</dbReference>
<keyword evidence="10" id="KW-1185">Reference proteome</keyword>
<dbReference type="EMBL" id="CP000248">
    <property type="protein sequence ID" value="ABD25264.1"/>
    <property type="molecule type" value="Genomic_DNA"/>
</dbReference>
<dbReference type="STRING" id="279238.Saro_0819"/>
<dbReference type="GO" id="GO:0005737">
    <property type="term" value="C:cytoplasm"/>
    <property type="evidence" value="ECO:0007669"/>
    <property type="project" value="TreeGrafter"/>
</dbReference>
<evidence type="ECO:0000256" key="2">
    <source>
        <dbReference type="ARBA" id="ARBA00006206"/>
    </source>
</evidence>
<dbReference type="InterPro" id="IPR014718">
    <property type="entry name" value="GH-type_carb-bd"/>
</dbReference>
<evidence type="ECO:0000256" key="6">
    <source>
        <dbReference type="PIRSR" id="PIRSR005096-1"/>
    </source>
</evidence>
<dbReference type="CDD" id="cd09019">
    <property type="entry name" value="galactose_mutarotase_like"/>
    <property type="match status" value="1"/>
</dbReference>
<dbReference type="PANTHER" id="PTHR10091">
    <property type="entry name" value="ALDOSE-1-EPIMERASE"/>
    <property type="match status" value="1"/>
</dbReference>
<dbReference type="SUPFAM" id="SSF74650">
    <property type="entry name" value="Galactose mutarotase-like"/>
    <property type="match status" value="1"/>
</dbReference>
<dbReference type="UniPathway" id="UPA00242"/>
<feature type="binding site" evidence="7">
    <location>
        <position position="249"/>
    </location>
    <ligand>
        <name>beta-D-galactose</name>
        <dbReference type="ChEBI" id="CHEBI:27667"/>
    </ligand>
</feature>
<dbReference type="HOGENOM" id="CLU_031753_2_0_5"/>
<comment type="catalytic activity">
    <reaction evidence="5">
        <text>alpha-D-glucose = beta-D-glucose</text>
        <dbReference type="Rhea" id="RHEA:10264"/>
        <dbReference type="ChEBI" id="CHEBI:15903"/>
        <dbReference type="ChEBI" id="CHEBI:17925"/>
        <dbReference type="EC" id="5.1.3.3"/>
    </reaction>
</comment>
<dbReference type="GO" id="GO:0033499">
    <property type="term" value="P:galactose catabolic process via UDP-galactose, Leloir pathway"/>
    <property type="evidence" value="ECO:0007669"/>
    <property type="project" value="TreeGrafter"/>
</dbReference>
<evidence type="ECO:0000256" key="8">
    <source>
        <dbReference type="PIRSR" id="PIRSR005096-3"/>
    </source>
</evidence>
<dbReference type="Proteomes" id="UP000009134">
    <property type="component" value="Chromosome"/>
</dbReference>
<protein>
    <recommendedName>
        <fullName evidence="5">Aldose 1-epimerase</fullName>
        <ecNumber evidence="5">5.1.3.3</ecNumber>
    </recommendedName>
</protein>
<dbReference type="InterPro" id="IPR011013">
    <property type="entry name" value="Gal_mutarotase_sf_dom"/>
</dbReference>
<reference evidence="10" key="1">
    <citation type="submission" date="2006-01" db="EMBL/GenBank/DDBJ databases">
        <title>Complete sequence of Novosphingobium aromaticivorans DSM 12444.</title>
        <authorList>
            <consortium name="US DOE Joint Genome Institute"/>
            <person name="Copeland A."/>
            <person name="Lucas S."/>
            <person name="Lapidus A."/>
            <person name="Barry K."/>
            <person name="Detter J.C."/>
            <person name="Glavina T."/>
            <person name="Hammon N."/>
            <person name="Israni S."/>
            <person name="Pitluck S."/>
            <person name="Chain P."/>
            <person name="Malfatti S."/>
            <person name="Shin M."/>
            <person name="Vergez L."/>
            <person name="Schmutz J."/>
            <person name="Larimer F."/>
            <person name="Land M."/>
            <person name="Kyrpides N."/>
            <person name="Ivanova N."/>
            <person name="Fredrickson J."/>
            <person name="Balkwill D."/>
            <person name="Romine M.F."/>
            <person name="Richardson P."/>
        </authorList>
    </citation>
    <scope>NUCLEOTIDE SEQUENCE [LARGE SCALE GENOMIC DNA]</scope>
    <source>
        <strain evidence="10">ATCC 700278 / DSM 12444 / CCUG 56034 / CIP 105152 / NBRC 16084 / F199</strain>
    </source>
</reference>
<dbReference type="InterPro" id="IPR008183">
    <property type="entry name" value="Aldose_1/G6P_1-epimerase"/>
</dbReference>
<dbReference type="KEGG" id="nar:Saro_0819"/>
<feature type="active site" description="Proton donor" evidence="6">
    <location>
        <position position="175"/>
    </location>
</feature>
<dbReference type="InterPro" id="IPR047215">
    <property type="entry name" value="Galactose_mutarotase-like"/>
</dbReference>
<dbReference type="PIRSF" id="PIRSF005096">
    <property type="entry name" value="GALM"/>
    <property type="match status" value="1"/>
</dbReference>
<proteinExistence type="inferred from homology"/>
<gene>
    <name evidence="9" type="ordered locus">Saro_0819</name>
</gene>
<dbReference type="Gene3D" id="2.70.98.10">
    <property type="match status" value="1"/>
</dbReference>
<name>Q2GA59_NOVAD</name>
<dbReference type="AlphaFoldDB" id="Q2GA59"/>
<accession>Q2GA59</accession>
<dbReference type="EC" id="5.1.3.3" evidence="5"/>
<keyword evidence="3 5" id="KW-0413">Isomerase</keyword>
<evidence type="ECO:0000313" key="9">
    <source>
        <dbReference type="EMBL" id="ABD25264.1"/>
    </source>
</evidence>
<feature type="active site" description="Proton acceptor" evidence="6">
    <location>
        <position position="315"/>
    </location>
</feature>
<evidence type="ECO:0000256" key="5">
    <source>
        <dbReference type="PIRNR" id="PIRNR005096"/>
    </source>
</evidence>
<organism evidence="9 10">
    <name type="scientific">Novosphingobium aromaticivorans (strain ATCC 700278 / DSM 12444 / CCUG 56034 / CIP 105152 / NBRC 16084 / F199)</name>
    <dbReference type="NCBI Taxonomy" id="279238"/>
    <lineage>
        <taxon>Bacteria</taxon>
        <taxon>Pseudomonadati</taxon>
        <taxon>Pseudomonadota</taxon>
        <taxon>Alphaproteobacteria</taxon>
        <taxon>Sphingomonadales</taxon>
        <taxon>Sphingomonadaceae</taxon>
        <taxon>Novosphingobium</taxon>
    </lineage>
</organism>
<comment type="pathway">
    <text evidence="1 5">Carbohydrate metabolism; hexose metabolism.</text>
</comment>
<dbReference type="eggNOG" id="COG2017">
    <property type="taxonomic scope" value="Bacteria"/>
</dbReference>
<dbReference type="RefSeq" id="WP_011444478.1">
    <property type="nucleotide sequence ID" value="NC_007794.1"/>
</dbReference>
<dbReference type="InterPro" id="IPR015443">
    <property type="entry name" value="Aldose_1-epimerase"/>
</dbReference>
<evidence type="ECO:0000256" key="4">
    <source>
        <dbReference type="ARBA" id="ARBA00023277"/>
    </source>
</evidence>
<dbReference type="Pfam" id="PF01263">
    <property type="entry name" value="Aldose_epim"/>
    <property type="match status" value="1"/>
</dbReference>
<dbReference type="GO" id="GO:0004034">
    <property type="term" value="F:aldose 1-epimerase activity"/>
    <property type="evidence" value="ECO:0007669"/>
    <property type="project" value="UniProtKB-EC"/>
</dbReference>
<dbReference type="NCBIfam" id="NF008277">
    <property type="entry name" value="PRK11055.1"/>
    <property type="match status" value="1"/>
</dbReference>
<evidence type="ECO:0000313" key="10">
    <source>
        <dbReference type="Proteomes" id="UP000009134"/>
    </source>
</evidence>
<dbReference type="PANTHER" id="PTHR10091:SF0">
    <property type="entry name" value="GALACTOSE MUTAROTASE"/>
    <property type="match status" value="1"/>
</dbReference>
<evidence type="ECO:0000256" key="7">
    <source>
        <dbReference type="PIRSR" id="PIRSR005096-2"/>
    </source>
</evidence>
<sequence length="351" mass="38031">MTRSETGLIVDGAPVESVVLEAPCGVRVELLSLGATLQRFFTADTEGRLADIVLGHDDVRAYLEDRGFLGVTIGRYANRIGGARFSLDGVEHRLVANNGANTLHGGERGWDQRNWRIVEASGDAVTFALHSPDGDEGFPGAVDATTRYRLAEDGTLEIAFEARTDRPTVVAMTNHALFHLGGGQASGAAVDHELTIPASRYARVDAQQIPLPGLAPVEGTVFDFRQARRISDGLRDGREEQIRIGRGYDHNFAIDDAAAEGPRLVARLSDPISGRVLEVLSTEPGVQLYTGNFLHGDRPGKGARLYRMGDGVALEPQKFPDTPNRPDFPSARLDPGEVYRHVMVYRPSPTG</sequence>
<comment type="similarity">
    <text evidence="2 5">Belongs to the aldose epimerase family.</text>
</comment>